<dbReference type="InterPro" id="IPR046959">
    <property type="entry name" value="PRK1-6/SRF4-like"/>
</dbReference>
<keyword evidence="7 8" id="KW-0472">Membrane</keyword>
<evidence type="ECO:0000256" key="8">
    <source>
        <dbReference type="SAM" id="Phobius"/>
    </source>
</evidence>
<dbReference type="EMBL" id="AMZH03019215">
    <property type="protein sequence ID" value="RRT40652.1"/>
    <property type="molecule type" value="Genomic_DNA"/>
</dbReference>
<evidence type="ECO:0000256" key="7">
    <source>
        <dbReference type="ARBA" id="ARBA00023136"/>
    </source>
</evidence>
<dbReference type="AlphaFoldDB" id="A0A426XMI7"/>
<dbReference type="PANTHER" id="PTHR48007:SF37">
    <property type="entry name" value="LEUCINE-RICH REPEAT PROTEIN KINASE FAMILY PROTEIN"/>
    <property type="match status" value="1"/>
</dbReference>
<dbReference type="InterPro" id="IPR032675">
    <property type="entry name" value="LRR_dom_sf"/>
</dbReference>
<dbReference type="InterPro" id="IPR001611">
    <property type="entry name" value="Leu-rich_rpt"/>
</dbReference>
<dbReference type="GO" id="GO:0016020">
    <property type="term" value="C:membrane"/>
    <property type="evidence" value="ECO:0007669"/>
    <property type="project" value="UniProtKB-SubCell"/>
</dbReference>
<dbReference type="FunFam" id="3.80.10.10:FF:000400">
    <property type="entry name" value="Nuclear pore complex protein NUP107"/>
    <property type="match status" value="1"/>
</dbReference>
<dbReference type="PANTHER" id="PTHR48007">
    <property type="entry name" value="LEUCINE-RICH REPEAT RECEPTOR-LIKE PROTEIN KINASE PXC1"/>
    <property type="match status" value="1"/>
</dbReference>
<keyword evidence="6 8" id="KW-1133">Transmembrane helix</keyword>
<accession>A0A426XMI7</accession>
<evidence type="ECO:0000313" key="11">
    <source>
        <dbReference type="Proteomes" id="UP000287651"/>
    </source>
</evidence>
<dbReference type="InterPro" id="IPR000719">
    <property type="entry name" value="Prot_kinase_dom"/>
</dbReference>
<proteinExistence type="predicted"/>
<comment type="caution">
    <text evidence="10">The sequence shown here is derived from an EMBL/GenBank/DDBJ whole genome shotgun (WGS) entry which is preliminary data.</text>
</comment>
<feature type="transmembrane region" description="Helical" evidence="8">
    <location>
        <begin position="437"/>
        <end position="459"/>
    </location>
</feature>
<evidence type="ECO:0000313" key="10">
    <source>
        <dbReference type="EMBL" id="RRT40652.1"/>
    </source>
</evidence>
<dbReference type="PROSITE" id="PS50011">
    <property type="entry name" value="PROTEIN_KINASE_DOM"/>
    <property type="match status" value="1"/>
</dbReference>
<name>A0A426XMI7_ENSVE</name>
<evidence type="ECO:0000256" key="1">
    <source>
        <dbReference type="ARBA" id="ARBA00004370"/>
    </source>
</evidence>
<evidence type="ECO:0000256" key="5">
    <source>
        <dbReference type="ARBA" id="ARBA00022737"/>
    </source>
</evidence>
<evidence type="ECO:0000256" key="2">
    <source>
        <dbReference type="ARBA" id="ARBA00022614"/>
    </source>
</evidence>
<gene>
    <name evidence="10" type="ORF">B296_00053726</name>
</gene>
<organism evidence="10 11">
    <name type="scientific">Ensete ventricosum</name>
    <name type="common">Abyssinian banana</name>
    <name type="synonym">Musa ensete</name>
    <dbReference type="NCBI Taxonomy" id="4639"/>
    <lineage>
        <taxon>Eukaryota</taxon>
        <taxon>Viridiplantae</taxon>
        <taxon>Streptophyta</taxon>
        <taxon>Embryophyta</taxon>
        <taxon>Tracheophyta</taxon>
        <taxon>Spermatophyta</taxon>
        <taxon>Magnoliopsida</taxon>
        <taxon>Liliopsida</taxon>
        <taxon>Zingiberales</taxon>
        <taxon>Musaceae</taxon>
        <taxon>Ensete</taxon>
    </lineage>
</organism>
<feature type="domain" description="Protein kinase" evidence="9">
    <location>
        <begin position="544"/>
        <end position="648"/>
    </location>
</feature>
<comment type="subcellular location">
    <subcellularLocation>
        <location evidence="1">Membrane</location>
    </subcellularLocation>
</comment>
<keyword evidence="5" id="KW-0677">Repeat</keyword>
<protein>
    <recommendedName>
        <fullName evidence="9">Protein kinase domain-containing protein</fullName>
    </recommendedName>
</protein>
<dbReference type="Proteomes" id="UP000287651">
    <property type="component" value="Unassembled WGS sequence"/>
</dbReference>
<evidence type="ECO:0000256" key="6">
    <source>
        <dbReference type="ARBA" id="ARBA00022989"/>
    </source>
</evidence>
<dbReference type="SUPFAM" id="SSF52058">
    <property type="entry name" value="L domain-like"/>
    <property type="match status" value="1"/>
</dbReference>
<keyword evidence="3 8" id="KW-0812">Transmembrane</keyword>
<sequence>MFSTNKGQPPLRIPSRRTLGSFFGGVPVVNTRGSATEARIDRGGDSAAHGAAPPLAPLFTAKARIDRGGDSAAHGAAPPLAPLFTANTAGWYTPGSNPPPKLRLRPPPTTCFRPSRDGVALLAELFRTAAPHPRSPSSSSFAPAPSSAALAPPGSDLFPVRALLPLPRLISMWILLPLFVVSASASGASDDAVALLAFKARADRGNRLPFFTAANVSSSDNEHCRWHGVWCSADGRVIRLVLEAAGLAGVFAGGTLDRLDQLRILSLKANSLTGPLPDLSPLLNLKALFLSRNRFVGAFPASVLSLHRLRTLDLSYNNLSGPIPPSLAALDRLYALRLESNLFSGPIPPLNQSSLVNFNVSHNNFSGTIPATAALSSFAASAFAANPGLCGGVLRKECGGGNVSRTAPSPGNAVAGEHEGIRLPSSASPAQKMHKRAVVAVGFLASSFLVIGVLGFSLLMHKKRSRMKRGAILGPVKHQANGAAEAPESNLENLNAQIENGSNELMAAASLAMSEEKVKKLSKSGCLVFCAGEATVYNLQQLMKASAEMLGRGSAGSTYKAVLENRLMVSVKRLDAAKLVATGKEVFERHMEMVGRLRHPNLVPLRAYFKAKEERLLVYDYQPNGSLSSLVHGMDLWVPFVLLCCFPS</sequence>
<dbReference type="InterPro" id="IPR011009">
    <property type="entry name" value="Kinase-like_dom_sf"/>
</dbReference>
<dbReference type="Gene3D" id="3.80.10.10">
    <property type="entry name" value="Ribonuclease Inhibitor"/>
    <property type="match status" value="2"/>
</dbReference>
<dbReference type="Gene3D" id="3.30.200.20">
    <property type="entry name" value="Phosphorylase Kinase, domain 1"/>
    <property type="match status" value="1"/>
</dbReference>
<evidence type="ECO:0000256" key="4">
    <source>
        <dbReference type="ARBA" id="ARBA00022729"/>
    </source>
</evidence>
<reference evidence="10 11" key="1">
    <citation type="journal article" date="2014" name="Agronomy (Basel)">
        <title>A Draft Genome Sequence for Ensete ventricosum, the Drought-Tolerant Tree Against Hunger.</title>
        <authorList>
            <person name="Harrison J."/>
            <person name="Moore K.A."/>
            <person name="Paszkiewicz K."/>
            <person name="Jones T."/>
            <person name="Grant M."/>
            <person name="Ambacheew D."/>
            <person name="Muzemil S."/>
            <person name="Studholme D.J."/>
        </authorList>
    </citation>
    <scope>NUCLEOTIDE SEQUENCE [LARGE SCALE GENOMIC DNA]</scope>
</reference>
<dbReference type="Pfam" id="PF13855">
    <property type="entry name" value="LRR_8"/>
    <property type="match status" value="1"/>
</dbReference>
<evidence type="ECO:0000259" key="9">
    <source>
        <dbReference type="PROSITE" id="PS50011"/>
    </source>
</evidence>
<keyword evidence="2" id="KW-0433">Leucine-rich repeat</keyword>
<dbReference type="GO" id="GO:0005524">
    <property type="term" value="F:ATP binding"/>
    <property type="evidence" value="ECO:0007669"/>
    <property type="project" value="InterPro"/>
</dbReference>
<evidence type="ECO:0000256" key="3">
    <source>
        <dbReference type="ARBA" id="ARBA00022692"/>
    </source>
</evidence>
<keyword evidence="4" id="KW-0732">Signal</keyword>
<dbReference type="SUPFAM" id="SSF56112">
    <property type="entry name" value="Protein kinase-like (PK-like)"/>
    <property type="match status" value="1"/>
</dbReference>
<dbReference type="Pfam" id="PF00069">
    <property type="entry name" value="Pkinase"/>
    <property type="match status" value="1"/>
</dbReference>
<dbReference type="GO" id="GO:0004672">
    <property type="term" value="F:protein kinase activity"/>
    <property type="evidence" value="ECO:0007669"/>
    <property type="project" value="InterPro"/>
</dbReference>